<gene>
    <name evidence="2" type="ORF">BU16DRAFT_579581</name>
</gene>
<evidence type="ECO:0000313" key="2">
    <source>
        <dbReference type="EMBL" id="KAF2498466.1"/>
    </source>
</evidence>
<feature type="compositionally biased region" description="Polar residues" evidence="1">
    <location>
        <begin position="136"/>
        <end position="147"/>
    </location>
</feature>
<organism evidence="2 3">
    <name type="scientific">Lophium mytilinum</name>
    <dbReference type="NCBI Taxonomy" id="390894"/>
    <lineage>
        <taxon>Eukaryota</taxon>
        <taxon>Fungi</taxon>
        <taxon>Dikarya</taxon>
        <taxon>Ascomycota</taxon>
        <taxon>Pezizomycotina</taxon>
        <taxon>Dothideomycetes</taxon>
        <taxon>Pleosporomycetidae</taxon>
        <taxon>Mytilinidiales</taxon>
        <taxon>Mytilinidiaceae</taxon>
        <taxon>Lophium</taxon>
    </lineage>
</organism>
<feature type="region of interest" description="Disordered" evidence="1">
    <location>
        <begin position="106"/>
        <end position="177"/>
    </location>
</feature>
<feature type="compositionally biased region" description="Polar residues" evidence="1">
    <location>
        <begin position="119"/>
        <end position="128"/>
    </location>
</feature>
<evidence type="ECO:0000256" key="1">
    <source>
        <dbReference type="SAM" id="MobiDB-lite"/>
    </source>
</evidence>
<reference evidence="2" key="1">
    <citation type="journal article" date="2020" name="Stud. Mycol.">
        <title>101 Dothideomycetes genomes: a test case for predicting lifestyles and emergence of pathogens.</title>
        <authorList>
            <person name="Haridas S."/>
            <person name="Albert R."/>
            <person name="Binder M."/>
            <person name="Bloem J."/>
            <person name="Labutti K."/>
            <person name="Salamov A."/>
            <person name="Andreopoulos B."/>
            <person name="Baker S."/>
            <person name="Barry K."/>
            <person name="Bills G."/>
            <person name="Bluhm B."/>
            <person name="Cannon C."/>
            <person name="Castanera R."/>
            <person name="Culley D."/>
            <person name="Daum C."/>
            <person name="Ezra D."/>
            <person name="Gonzalez J."/>
            <person name="Henrissat B."/>
            <person name="Kuo A."/>
            <person name="Liang C."/>
            <person name="Lipzen A."/>
            <person name="Lutzoni F."/>
            <person name="Magnuson J."/>
            <person name="Mondo S."/>
            <person name="Nolan M."/>
            <person name="Ohm R."/>
            <person name="Pangilinan J."/>
            <person name="Park H.-J."/>
            <person name="Ramirez L."/>
            <person name="Alfaro M."/>
            <person name="Sun H."/>
            <person name="Tritt A."/>
            <person name="Yoshinaga Y."/>
            <person name="Zwiers L.-H."/>
            <person name="Turgeon B."/>
            <person name="Goodwin S."/>
            <person name="Spatafora J."/>
            <person name="Crous P."/>
            <person name="Grigoriev I."/>
        </authorList>
    </citation>
    <scope>NUCLEOTIDE SEQUENCE</scope>
    <source>
        <strain evidence="2">CBS 269.34</strain>
    </source>
</reference>
<feature type="region of interest" description="Disordered" evidence="1">
    <location>
        <begin position="232"/>
        <end position="266"/>
    </location>
</feature>
<dbReference type="OrthoDB" id="3641178at2759"/>
<sequence>MQSQFVAGGLRAQLPAIKQLFLRGQYRQCAAAAQMLLLEKSREEPCMHVSFLHFYAALSHHEISRNMRILNDQRQSSLELAEKHYLAALDSLSMFTTTTELETIDEVSDHSGDEESMAESCNPSNRSSINHKRSSLDSNVTDDTSVYSDDESDSAFPPTPKMFNRSPPSRNFLDDLTLPSQKLFRNPSLTSLPRPQIEQYNVNLTSFASMLHSHIYAVRSLQKAQAAEDSGNSISQGWHAVPNTSSRPRYSGTAKNGSKSGNFVRGRAKLLPRQRFDSRRYEDLCRKALAEL</sequence>
<evidence type="ECO:0000313" key="3">
    <source>
        <dbReference type="Proteomes" id="UP000799750"/>
    </source>
</evidence>
<name>A0A6A6R1T1_9PEZI</name>
<dbReference type="Proteomes" id="UP000799750">
    <property type="component" value="Unassembled WGS sequence"/>
</dbReference>
<keyword evidence="3" id="KW-1185">Reference proteome</keyword>
<dbReference type="AlphaFoldDB" id="A0A6A6R1T1"/>
<accession>A0A6A6R1T1</accession>
<dbReference type="EMBL" id="MU004185">
    <property type="protein sequence ID" value="KAF2498466.1"/>
    <property type="molecule type" value="Genomic_DNA"/>
</dbReference>
<protein>
    <submittedName>
        <fullName evidence="2">Uncharacterized protein</fullName>
    </submittedName>
</protein>
<feature type="compositionally biased region" description="Polar residues" evidence="1">
    <location>
        <begin position="232"/>
        <end position="261"/>
    </location>
</feature>
<proteinExistence type="predicted"/>